<reference evidence="2 3" key="1">
    <citation type="submission" date="2014-10" db="EMBL/GenBank/DDBJ databases">
        <title>Draft genome sequence of Actinoplanes utahensis NRRL 12052.</title>
        <authorList>
            <person name="Velasco-Bucheli B."/>
            <person name="del Cerro C."/>
            <person name="Hormigo D."/>
            <person name="Garcia J.L."/>
            <person name="Acebal C."/>
            <person name="Arroyo M."/>
            <person name="de la Mata I."/>
        </authorList>
    </citation>
    <scope>NUCLEOTIDE SEQUENCE [LARGE SCALE GENOMIC DNA]</scope>
    <source>
        <strain evidence="2 3">NRRL 12052</strain>
    </source>
</reference>
<evidence type="ECO:0000313" key="2">
    <source>
        <dbReference type="EMBL" id="KHD72281.1"/>
    </source>
</evidence>
<keyword evidence="1" id="KW-0472">Membrane</keyword>
<accession>A0A0A6UA40</accession>
<feature type="transmembrane region" description="Helical" evidence="1">
    <location>
        <begin position="20"/>
        <end position="41"/>
    </location>
</feature>
<sequence>MHECSDGIPLRDPQGPLPPWWGFVLAVVLALPPFAGFPQLFHLMGGAVALTVTLLVEAAIVVATVAWFRRKIRDLPAGPFLAGILCPHGVQLTDPVSAGRLLTWPEIGDLQAVRAGLRTVVVVRPARSAGRTGLPPASRLVGHRAVPDDPAWLWLGFLLPFRVGRVRAAVETWRAVSSAPAGRLSG</sequence>
<dbReference type="OrthoDB" id="3376786at2"/>
<dbReference type="AlphaFoldDB" id="A0A0A6UA40"/>
<name>A0A0A6UA40_ACTUT</name>
<gene>
    <name evidence="2" type="ORF">MB27_41240</name>
</gene>
<organism evidence="2 3">
    <name type="scientific">Actinoplanes utahensis</name>
    <dbReference type="NCBI Taxonomy" id="1869"/>
    <lineage>
        <taxon>Bacteria</taxon>
        <taxon>Bacillati</taxon>
        <taxon>Actinomycetota</taxon>
        <taxon>Actinomycetes</taxon>
        <taxon>Micromonosporales</taxon>
        <taxon>Micromonosporaceae</taxon>
        <taxon>Actinoplanes</taxon>
    </lineage>
</organism>
<evidence type="ECO:0000256" key="1">
    <source>
        <dbReference type="SAM" id="Phobius"/>
    </source>
</evidence>
<feature type="transmembrane region" description="Helical" evidence="1">
    <location>
        <begin position="47"/>
        <end position="68"/>
    </location>
</feature>
<keyword evidence="1" id="KW-1133">Transmembrane helix</keyword>
<dbReference type="RefSeq" id="WP_043533638.1">
    <property type="nucleotide sequence ID" value="NZ_BAABKU010000055.1"/>
</dbReference>
<evidence type="ECO:0000313" key="3">
    <source>
        <dbReference type="Proteomes" id="UP000054537"/>
    </source>
</evidence>
<dbReference type="EMBL" id="JRTT01000138">
    <property type="protein sequence ID" value="KHD72281.1"/>
    <property type="molecule type" value="Genomic_DNA"/>
</dbReference>
<protein>
    <submittedName>
        <fullName evidence="2">Uncharacterized protein</fullName>
    </submittedName>
</protein>
<keyword evidence="3" id="KW-1185">Reference proteome</keyword>
<dbReference type="Proteomes" id="UP000054537">
    <property type="component" value="Unassembled WGS sequence"/>
</dbReference>
<keyword evidence="1" id="KW-0812">Transmembrane</keyword>
<proteinExistence type="predicted"/>
<comment type="caution">
    <text evidence="2">The sequence shown here is derived from an EMBL/GenBank/DDBJ whole genome shotgun (WGS) entry which is preliminary data.</text>
</comment>